<reference evidence="2 3" key="1">
    <citation type="submission" date="2019-11" db="EMBL/GenBank/DDBJ databases">
        <title>Whole genome sequence of Oryza granulata.</title>
        <authorList>
            <person name="Li W."/>
        </authorList>
    </citation>
    <scope>NUCLEOTIDE SEQUENCE [LARGE SCALE GENOMIC DNA]</scope>
    <source>
        <strain evidence="3">cv. Menghai</strain>
        <tissue evidence="2">Leaf</tissue>
    </source>
</reference>
<name>A0A6G1ERW4_9ORYZ</name>
<comment type="caution">
    <text evidence="2">The sequence shown here is derived from an EMBL/GenBank/DDBJ whole genome shotgun (WGS) entry which is preliminary data.</text>
</comment>
<protein>
    <submittedName>
        <fullName evidence="2">Uncharacterized protein</fullName>
    </submittedName>
</protein>
<accession>A0A6G1ERW4</accession>
<dbReference type="AlphaFoldDB" id="A0A6G1ERW4"/>
<dbReference type="EMBL" id="SPHZ02000003">
    <property type="protein sequence ID" value="KAF0927398.1"/>
    <property type="molecule type" value="Genomic_DNA"/>
</dbReference>
<proteinExistence type="predicted"/>
<feature type="compositionally biased region" description="Polar residues" evidence="1">
    <location>
        <begin position="101"/>
        <end position="115"/>
    </location>
</feature>
<gene>
    <name evidence="2" type="ORF">E2562_032484</name>
</gene>
<evidence type="ECO:0000256" key="1">
    <source>
        <dbReference type="SAM" id="MobiDB-lite"/>
    </source>
</evidence>
<feature type="region of interest" description="Disordered" evidence="1">
    <location>
        <begin position="1"/>
        <end position="124"/>
    </location>
</feature>
<dbReference type="OrthoDB" id="693053at2759"/>
<evidence type="ECO:0000313" key="2">
    <source>
        <dbReference type="EMBL" id="KAF0927398.1"/>
    </source>
</evidence>
<organism evidence="2 3">
    <name type="scientific">Oryza meyeriana var. granulata</name>
    <dbReference type="NCBI Taxonomy" id="110450"/>
    <lineage>
        <taxon>Eukaryota</taxon>
        <taxon>Viridiplantae</taxon>
        <taxon>Streptophyta</taxon>
        <taxon>Embryophyta</taxon>
        <taxon>Tracheophyta</taxon>
        <taxon>Spermatophyta</taxon>
        <taxon>Magnoliopsida</taxon>
        <taxon>Liliopsida</taxon>
        <taxon>Poales</taxon>
        <taxon>Poaceae</taxon>
        <taxon>BOP clade</taxon>
        <taxon>Oryzoideae</taxon>
        <taxon>Oryzeae</taxon>
        <taxon>Oryzinae</taxon>
        <taxon>Oryza</taxon>
        <taxon>Oryza meyeriana</taxon>
    </lineage>
</organism>
<feature type="compositionally biased region" description="Basic and acidic residues" evidence="1">
    <location>
        <begin position="85"/>
        <end position="99"/>
    </location>
</feature>
<dbReference type="PANTHER" id="PTHR33063:SF15">
    <property type="entry name" value="TRANSPOSASE, PTTA_EN_SPM, PLANT"/>
    <property type="match status" value="1"/>
</dbReference>
<dbReference type="PANTHER" id="PTHR33063">
    <property type="entry name" value="OS02G0583500 PROTEIN"/>
    <property type="match status" value="1"/>
</dbReference>
<keyword evidence="3" id="KW-1185">Reference proteome</keyword>
<sequence length="302" mass="32896">MAPGGRVSKRVRPSAPTELPPGVSTRSSKRQHKSQEAKELPPEEGGGVGNEELPPVEEDNCGGGVGNDNDVNMPASPMMDWSYPDDAHRDDVRDHHEEQVPQDTQSGQIDSSDQGPRNPRPATRGIMLDKMTKSMGRRLPINVAEGKRRPHELVQAAKFASEAGVIGRLAINTKDKPTEDACVSVFQSGIRQARYRLKQVYFNGIPADESTMETLRAEPIADGQAPRSTAEIVSNVLSQNSTNSTFLKNVGIPTSSTRSETSIERALREELAAEKQGSAILHREVDELKKKTEVAEQALADT</sequence>
<dbReference type="Proteomes" id="UP000479710">
    <property type="component" value="Unassembled WGS sequence"/>
</dbReference>
<evidence type="ECO:0000313" key="3">
    <source>
        <dbReference type="Proteomes" id="UP000479710"/>
    </source>
</evidence>